<evidence type="ECO:0000313" key="2">
    <source>
        <dbReference type="EMBL" id="EEB15791.1"/>
    </source>
</evidence>
<dbReference type="SUPFAM" id="SSF47473">
    <property type="entry name" value="EF-hand"/>
    <property type="match status" value="1"/>
</dbReference>
<dbReference type="GeneID" id="8237534"/>
<dbReference type="PROSITE" id="PS50222">
    <property type="entry name" value="EF_HAND_2"/>
    <property type="match status" value="1"/>
</dbReference>
<dbReference type="AlphaFoldDB" id="E0VQY5"/>
<reference evidence="3" key="3">
    <citation type="submission" date="2021-02" db="UniProtKB">
        <authorList>
            <consortium name="EnsemblMetazoa"/>
        </authorList>
    </citation>
    <scope>IDENTIFICATION</scope>
    <source>
        <strain evidence="3">USDA</strain>
    </source>
</reference>
<accession>E0VQY5</accession>
<dbReference type="CTD" id="8237534"/>
<dbReference type="HOGENOM" id="CLU_2852363_0_0_1"/>
<organism>
    <name type="scientific">Pediculus humanus subsp. corporis</name>
    <name type="common">Body louse</name>
    <dbReference type="NCBI Taxonomy" id="121224"/>
    <lineage>
        <taxon>Eukaryota</taxon>
        <taxon>Metazoa</taxon>
        <taxon>Ecdysozoa</taxon>
        <taxon>Arthropoda</taxon>
        <taxon>Hexapoda</taxon>
        <taxon>Insecta</taxon>
        <taxon>Pterygota</taxon>
        <taxon>Neoptera</taxon>
        <taxon>Paraneoptera</taxon>
        <taxon>Psocodea</taxon>
        <taxon>Troctomorpha</taxon>
        <taxon>Phthiraptera</taxon>
        <taxon>Anoplura</taxon>
        <taxon>Pediculidae</taxon>
        <taxon>Pediculus</taxon>
    </lineage>
</organism>
<reference evidence="2" key="1">
    <citation type="submission" date="2007-04" db="EMBL/GenBank/DDBJ databases">
        <title>Annotation of Pediculus humanus corporis strain USDA.</title>
        <authorList>
            <person name="Kirkness E."/>
            <person name="Hannick L."/>
            <person name="Hass B."/>
            <person name="Bruggner R."/>
            <person name="Lawson D."/>
            <person name="Bidwell S."/>
            <person name="Joardar V."/>
            <person name="Caler E."/>
            <person name="Walenz B."/>
            <person name="Inman J."/>
            <person name="Schobel S."/>
            <person name="Galinsky K."/>
            <person name="Amedeo P."/>
            <person name="Strausberg R."/>
        </authorList>
    </citation>
    <scope>NUCLEOTIDE SEQUENCE</scope>
    <source>
        <strain evidence="2">USDA</strain>
    </source>
</reference>
<keyword evidence="4" id="KW-1185">Reference proteome</keyword>
<evidence type="ECO:0000259" key="1">
    <source>
        <dbReference type="PROSITE" id="PS50222"/>
    </source>
</evidence>
<dbReference type="KEGG" id="phu:Phum_PHUM389260"/>
<dbReference type="EMBL" id="DS235442">
    <property type="protein sequence ID" value="EEB15791.1"/>
    <property type="molecule type" value="Genomic_DNA"/>
</dbReference>
<dbReference type="Proteomes" id="UP000009046">
    <property type="component" value="Unassembled WGS sequence"/>
</dbReference>
<gene>
    <name evidence="3" type="primary">8237534</name>
    <name evidence="2" type="ORF">Phum_PHUM389260</name>
</gene>
<evidence type="ECO:0000313" key="4">
    <source>
        <dbReference type="Proteomes" id="UP000009046"/>
    </source>
</evidence>
<dbReference type="GO" id="GO:0005509">
    <property type="term" value="F:calcium ion binding"/>
    <property type="evidence" value="ECO:0007669"/>
    <property type="project" value="InterPro"/>
</dbReference>
<evidence type="ECO:0000313" key="3">
    <source>
        <dbReference type="EnsemblMetazoa" id="PHUM389260-PA"/>
    </source>
</evidence>
<dbReference type="EMBL" id="AAZO01004554">
    <property type="status" value="NOT_ANNOTATED_CDS"/>
    <property type="molecule type" value="Genomic_DNA"/>
</dbReference>
<dbReference type="RefSeq" id="XP_002428529.1">
    <property type="nucleotide sequence ID" value="XM_002428484.1"/>
</dbReference>
<proteinExistence type="predicted"/>
<dbReference type="InterPro" id="IPR011992">
    <property type="entry name" value="EF-hand-dom_pair"/>
</dbReference>
<dbReference type="VEuPathDB" id="VectorBase:PHUM389260"/>
<name>E0VQY5_PEDHC</name>
<dbReference type="InParanoid" id="E0VQY5"/>
<sequence>MKLTHSWLTRFSLKTAFTSLEAPQLNPTWAPPFDLLEKLFKLFDENRDGILVQEEWVEFLKLRLT</sequence>
<dbReference type="InterPro" id="IPR002048">
    <property type="entry name" value="EF_hand_dom"/>
</dbReference>
<feature type="domain" description="EF-hand" evidence="1">
    <location>
        <begin position="31"/>
        <end position="65"/>
    </location>
</feature>
<reference evidence="2" key="2">
    <citation type="submission" date="2007-04" db="EMBL/GenBank/DDBJ databases">
        <title>The genome of the human body louse.</title>
        <authorList>
            <consortium name="The Human Body Louse Genome Consortium"/>
            <person name="Kirkness E."/>
            <person name="Walenz B."/>
            <person name="Hass B."/>
            <person name="Bruggner R."/>
            <person name="Strausberg R."/>
        </authorList>
    </citation>
    <scope>NUCLEOTIDE SEQUENCE</scope>
    <source>
        <strain evidence="2">USDA</strain>
    </source>
</reference>
<protein>
    <recommendedName>
        <fullName evidence="1">EF-hand domain-containing protein</fullName>
    </recommendedName>
</protein>
<dbReference type="EnsemblMetazoa" id="PHUM389260-RA">
    <property type="protein sequence ID" value="PHUM389260-PA"/>
    <property type="gene ID" value="PHUM389260"/>
</dbReference>